<keyword evidence="2" id="KW-1185">Reference proteome</keyword>
<sequence length="115" mass="13715">MDSIFSKNPQYMIPEKWRDLDNWSQRGFGFLNGKIVYFKISPEEMYYVTILGDSVGYRSNLKTTIAIRAINIGYRWFKYNELSDEDRKRINDRFNEEIVPKLEVYTNSHAAKETE</sequence>
<name>A0A839SKD0_9SPHI</name>
<dbReference type="AlphaFoldDB" id="A0A839SKD0"/>
<dbReference type="Proteomes" id="UP000539265">
    <property type="component" value="Unassembled WGS sequence"/>
</dbReference>
<evidence type="ECO:0000313" key="2">
    <source>
        <dbReference type="Proteomes" id="UP000539265"/>
    </source>
</evidence>
<protein>
    <submittedName>
        <fullName evidence="1">Uncharacterized protein</fullName>
    </submittedName>
</protein>
<dbReference type="RefSeq" id="WP_157750386.1">
    <property type="nucleotide sequence ID" value="NZ_AP017313.1"/>
</dbReference>
<reference evidence="1" key="1">
    <citation type="submission" date="2020-08" db="EMBL/GenBank/DDBJ databases">
        <title>Genomic Encyclopedia of Type Strains, Phase III (KMG-III): the genomes of soil and plant-associated and newly described type strains.</title>
        <authorList>
            <person name="Whitman W."/>
        </authorList>
    </citation>
    <scope>NUCLEOTIDE SEQUENCE [LARGE SCALE GENOMIC DNA]</scope>
    <source>
        <strain evidence="1">CECT 8628</strain>
    </source>
</reference>
<comment type="caution">
    <text evidence="1">The sequence shown here is derived from an EMBL/GenBank/DDBJ whole genome shotgun (WGS) entry which is preliminary data.</text>
</comment>
<organism evidence="1 2">
    <name type="scientific">Mucilaginibacter gotjawali</name>
    <dbReference type="NCBI Taxonomy" id="1550579"/>
    <lineage>
        <taxon>Bacteria</taxon>
        <taxon>Pseudomonadati</taxon>
        <taxon>Bacteroidota</taxon>
        <taxon>Sphingobacteriia</taxon>
        <taxon>Sphingobacteriales</taxon>
        <taxon>Sphingobacteriaceae</taxon>
        <taxon>Mucilaginibacter</taxon>
    </lineage>
</organism>
<accession>A0A839SKD0</accession>
<proteinExistence type="predicted"/>
<gene>
    <name evidence="1" type="ORF">FHS11_004365</name>
</gene>
<dbReference type="OrthoDB" id="1371764at2"/>
<evidence type="ECO:0000313" key="1">
    <source>
        <dbReference type="EMBL" id="MBB3057922.1"/>
    </source>
</evidence>
<dbReference type="EMBL" id="JACHWX010000016">
    <property type="protein sequence ID" value="MBB3057922.1"/>
    <property type="molecule type" value="Genomic_DNA"/>
</dbReference>